<name>A0A517ZGC7_9PLAN</name>
<organism evidence="3 4">
    <name type="scientific">Maioricimonas rarisocia</name>
    <dbReference type="NCBI Taxonomy" id="2528026"/>
    <lineage>
        <taxon>Bacteria</taxon>
        <taxon>Pseudomonadati</taxon>
        <taxon>Planctomycetota</taxon>
        <taxon>Planctomycetia</taxon>
        <taxon>Planctomycetales</taxon>
        <taxon>Planctomycetaceae</taxon>
        <taxon>Maioricimonas</taxon>
    </lineage>
</organism>
<sequence length="465" mass="50634">MENAADSAQQSQPTPADPRDGTDRLLYVGFLVGLGGLSLQLGMLLAAVDAPVYQVTRDGVMAARALFAQREMTSAKWPQHLWYPTRHEAKGLVTCEAEACEPGYTLYTSGHGNVALLLDLQGNEVHRWEAPFHGIFGEAKHLSSHVPDSCIYIRRAHVFPNGDLLALYETPATTPPGRGLARLDAESNVLWTFAAATHHDFGIGPDGTIYVLTQEIRTETHPQMSLLSPPLIEEKISVLSPDGEEKKTVSLFDLFGRSPFYRPVVTLRDRAGDVFHSNTVNVIGTGFASKHAGVDAGDLMVCLRNLNLVIVVDPENEEVVWGTSGPWHYPHDPDPLENGNILIFDNCATRGQQVGSRVIEFDPATGIIAREFAGAEDAPLISHIRSCQQLLENGNLLITESDAGRLLEVTPAGEVVWEYVNPVRGGDDGELTPVVSGAVRYRPEELPFLKSRIARPQVAQASAGE</sequence>
<evidence type="ECO:0000313" key="4">
    <source>
        <dbReference type="Proteomes" id="UP000320496"/>
    </source>
</evidence>
<evidence type="ECO:0000256" key="1">
    <source>
        <dbReference type="SAM" id="MobiDB-lite"/>
    </source>
</evidence>
<proteinExistence type="predicted"/>
<protein>
    <recommendedName>
        <fullName evidence="5">Arylsulfotransferase (ASST)</fullName>
    </recommendedName>
</protein>
<dbReference type="Pfam" id="PF14269">
    <property type="entry name" value="Arylsulfotran_2"/>
    <property type="match status" value="1"/>
</dbReference>
<evidence type="ECO:0000313" key="3">
    <source>
        <dbReference type="EMBL" id="QDU41492.1"/>
    </source>
</evidence>
<evidence type="ECO:0000256" key="2">
    <source>
        <dbReference type="SAM" id="Phobius"/>
    </source>
</evidence>
<dbReference type="PANTHER" id="PTHR35340:SF5">
    <property type="entry name" value="ASST-DOMAIN-CONTAINING PROTEIN"/>
    <property type="match status" value="1"/>
</dbReference>
<keyword evidence="2" id="KW-0472">Membrane</keyword>
<dbReference type="KEGG" id="mri:Mal4_58600"/>
<keyword evidence="4" id="KW-1185">Reference proteome</keyword>
<accession>A0A517ZGC7</accession>
<keyword evidence="2" id="KW-0812">Transmembrane</keyword>
<dbReference type="SUPFAM" id="SSF63829">
    <property type="entry name" value="Calcium-dependent phosphotriesterase"/>
    <property type="match status" value="1"/>
</dbReference>
<keyword evidence="2" id="KW-1133">Transmembrane helix</keyword>
<dbReference type="InterPro" id="IPR039535">
    <property type="entry name" value="ASST-like"/>
</dbReference>
<feature type="region of interest" description="Disordered" evidence="1">
    <location>
        <begin position="1"/>
        <end position="20"/>
    </location>
</feature>
<dbReference type="EMBL" id="CP036275">
    <property type="protein sequence ID" value="QDU41492.1"/>
    <property type="molecule type" value="Genomic_DNA"/>
</dbReference>
<dbReference type="AlphaFoldDB" id="A0A517ZGC7"/>
<dbReference type="InterPro" id="IPR053143">
    <property type="entry name" value="Arylsulfate_ST"/>
</dbReference>
<feature type="compositionally biased region" description="Polar residues" evidence="1">
    <location>
        <begin position="1"/>
        <end position="14"/>
    </location>
</feature>
<dbReference type="RefSeq" id="WP_145372959.1">
    <property type="nucleotide sequence ID" value="NZ_CP036275.1"/>
</dbReference>
<evidence type="ECO:0008006" key="5">
    <source>
        <dbReference type="Google" id="ProtNLM"/>
    </source>
</evidence>
<reference evidence="3 4" key="1">
    <citation type="submission" date="2019-02" db="EMBL/GenBank/DDBJ databases">
        <title>Deep-cultivation of Planctomycetes and their phenomic and genomic characterization uncovers novel biology.</title>
        <authorList>
            <person name="Wiegand S."/>
            <person name="Jogler M."/>
            <person name="Boedeker C."/>
            <person name="Pinto D."/>
            <person name="Vollmers J."/>
            <person name="Rivas-Marin E."/>
            <person name="Kohn T."/>
            <person name="Peeters S.H."/>
            <person name="Heuer A."/>
            <person name="Rast P."/>
            <person name="Oberbeckmann S."/>
            <person name="Bunk B."/>
            <person name="Jeske O."/>
            <person name="Meyerdierks A."/>
            <person name="Storesund J.E."/>
            <person name="Kallscheuer N."/>
            <person name="Luecker S."/>
            <person name="Lage O.M."/>
            <person name="Pohl T."/>
            <person name="Merkel B.J."/>
            <person name="Hornburger P."/>
            <person name="Mueller R.-W."/>
            <person name="Bruemmer F."/>
            <person name="Labrenz M."/>
            <person name="Spormann A.M."/>
            <person name="Op den Camp H."/>
            <person name="Overmann J."/>
            <person name="Amann R."/>
            <person name="Jetten M.S.M."/>
            <person name="Mascher T."/>
            <person name="Medema M.H."/>
            <person name="Devos D.P."/>
            <person name="Kaster A.-K."/>
            <person name="Ovreas L."/>
            <person name="Rohde M."/>
            <person name="Galperin M.Y."/>
            <person name="Jogler C."/>
        </authorList>
    </citation>
    <scope>NUCLEOTIDE SEQUENCE [LARGE SCALE GENOMIC DNA]</scope>
    <source>
        <strain evidence="3 4">Mal4</strain>
    </source>
</reference>
<feature type="transmembrane region" description="Helical" evidence="2">
    <location>
        <begin position="25"/>
        <end position="48"/>
    </location>
</feature>
<dbReference type="Proteomes" id="UP000320496">
    <property type="component" value="Chromosome"/>
</dbReference>
<dbReference type="PANTHER" id="PTHR35340">
    <property type="entry name" value="PQQ ENZYME REPEAT PROTEIN-RELATED"/>
    <property type="match status" value="1"/>
</dbReference>
<dbReference type="OrthoDB" id="264813at2"/>
<gene>
    <name evidence="3" type="ORF">Mal4_58600</name>
</gene>